<gene>
    <name evidence="1" type="ORF">NIOZUU157_00198</name>
</gene>
<dbReference type="EMBL" id="MW030554">
    <property type="protein sequence ID" value="QPI16310.1"/>
    <property type="molecule type" value="Genomic_DNA"/>
</dbReference>
<proteinExistence type="predicted"/>
<reference evidence="1" key="1">
    <citation type="submission" date="2020-08" db="EMBL/GenBank/DDBJ databases">
        <title>Bridging the membrane lipid divide: bacteria of the FCB group superphylum have the potential to synthesize archaeal ether lipids.</title>
        <authorList>
            <person name="Villanueva L."/>
            <person name="von Meijenfeldt F.A.B."/>
            <person name="Westbye A.B."/>
            <person name="Yadav S."/>
            <person name="Hopmans E.C."/>
            <person name="Dutilh B.E."/>
            <person name="Sinninghe Damste J.S."/>
        </authorList>
    </citation>
    <scope>NUCLEOTIDE SEQUENCE</scope>
    <source>
        <strain evidence="1">NIOZ-UU157</strain>
    </source>
</reference>
<sequence length="678" mass="74878">MAYIPQNKRYPTYPGMYEGITSDQFAANEGRGSAGGETKSKAKKVISKTFDLNGQTDLEVDTDDDGIVTTKKIVTPSGVFEAMEALKDYDSLGPFQSQSIAEAPESLNEQQRMAELYQQQRELADVRDLGVRYGDEPTNLSPVYSFDDDRYLLNHEYYGDGKASVFPSAPSSTSVSRSFLGNVNIDEHGSAFPNDAGTIAISDSDRANAQSKIIQELNEDDMLTLSVDNPEIYAEVIAGNIPFPSRVDPHANKDYTTPGFDGSELHSAAIELEAEYAGAAELVDEITPDDTELSKDETNEVINAVKTIGDEDPDAIAELNNFADWAEGVSDEESQAAAEEYLQALADEPTVNDRFKKAMAIAFAAMLFGDDFSTAMNTGLGVVGDDYANEAATEAAAAATQAELNKTLAKEKREQMEWDRQKLISFEMDMAKKEFDAGVALSKEERAKLEKINNNNYNWMDKQATGYYSKLDDYQKEALGMNTNFGHQYDMALQFAKRAKPDVVWDLEANENQRSAFNTTFEKWLQDSVNSAEYGGAPDFSVYMQDAFIKTEMADMMLLPLKDTNPTIQDIKSAKINPDTINWNAAKENTKAASKTIESLAGGVGEANTLKLLAKDYKMFQKSGEFKDFEKRAHQQGIGAFIHYVNVEASRPEYLLGTAYDKNVNTSKEVAAWLVANK</sequence>
<evidence type="ECO:0000313" key="1">
    <source>
        <dbReference type="EMBL" id="QPI16310.1"/>
    </source>
</evidence>
<accession>A0A7S9SU43</accession>
<organism evidence="1">
    <name type="scientific">Virus NIOZ-UU157</name>
    <dbReference type="NCBI Taxonomy" id="2763269"/>
    <lineage>
        <taxon>Viruses</taxon>
    </lineage>
</organism>
<protein>
    <submittedName>
        <fullName evidence="1">Uncharacterized protein</fullName>
    </submittedName>
</protein>
<name>A0A7S9SU43_9VIRU</name>